<dbReference type="GeneID" id="41979209"/>
<name>A0A507BMC7_9PEZI</name>
<sequence length="848" mass="95252">MSNDDDYFRVGRSRGQAEGHYDGAGLQSYSREPSTGVYAKNLIYVRSRNPSRSGSRTPHPHSEFETSRYSTISAPTSARRRRPSQVVDVLSPDNNDAVIVTVQPPSRSASPPGADLRPKKSVRRRYSSPGDLPQRRQLSGTRDGSQSPSYSRDQSPSSNQRRSRSSSPCPASPQPDVVQYQVIPSQPLPQQLPQPTPVAPSQAQSPHPQPQALQPLPQSPPASQAPAASEPATGPIHSAPTYNPLATGHGAVLYRPLQPGEYRLLKLLPKRMEIVKCEILHFPLNRAPRYRAVSYSWGDADVTQKVQIGTEIIQITASLQGALNALRDEEKEVYVWADGLCINQQDRDERSQQVQLMASIYARAEMVAVWLGAEADGSPDAVKLLHEIADNRDSLKRLKHILDPPERRPACKALVALFERDYWDRLWVVQEVFNAHKIRVYCGDLRIPWQIFRDVCDVFKRYERELKPYFVAGFSDNAALTPTQDLKYSHVLTQGGPGSFPEVSSVNRHGHMSLFEVLYACRTKLAADPRDKVFGVLGLLHQDIRDEFPPDYNRSVKDVYISVVDYLITNTRRLDVICEAIHYPLHVSTIRLPSWVPDWSHIPQREMLRRPTSFRADGGQDAEVTYLSETGQKMATAGNIMEISGIRLSTISRRGIAVDVLNTLDDYLMAFLHWRALLLGNHDDDGEDREYTRRVRAAFCRTLCLGVPPKRYRDSWSRVCYHVFARLIHERLPFLPLDEELHMAAKDDLSNRPDDCEQVIDEGCHFSMQGRSFCITRHGLMGLGSGYMAVGDVVVVALGCSTPIILRPVGNSGMFRFVGDVYIDGYMHGEAVDEEKQGGKKLKKFKLV</sequence>
<reference evidence="3 4" key="1">
    <citation type="submission" date="2019-06" db="EMBL/GenBank/DDBJ databases">
        <title>Draft genome sequence of the filamentous fungus Phialemoniopsis curvata isolated from diesel fuel.</title>
        <authorList>
            <person name="Varaljay V.A."/>
            <person name="Lyon W.J."/>
            <person name="Crouch A.L."/>
            <person name="Drake C.E."/>
            <person name="Hollomon J.M."/>
            <person name="Nadeau L.J."/>
            <person name="Nunn H.S."/>
            <person name="Stevenson B.S."/>
            <person name="Bojanowski C.L."/>
            <person name="Crookes-Goodson W.J."/>
        </authorList>
    </citation>
    <scope>NUCLEOTIDE SEQUENCE [LARGE SCALE GENOMIC DNA]</scope>
    <source>
        <strain evidence="3 4">D216</strain>
    </source>
</reference>
<dbReference type="InParanoid" id="A0A507BMC7"/>
<feature type="compositionally biased region" description="Pro residues" evidence="1">
    <location>
        <begin position="186"/>
        <end position="198"/>
    </location>
</feature>
<dbReference type="PANTHER" id="PTHR24148">
    <property type="entry name" value="ANKYRIN REPEAT DOMAIN-CONTAINING PROTEIN 39 HOMOLOG-RELATED"/>
    <property type="match status" value="1"/>
</dbReference>
<dbReference type="EMBL" id="SKBQ01000117">
    <property type="protein sequence ID" value="TPX18351.1"/>
    <property type="molecule type" value="Genomic_DNA"/>
</dbReference>
<dbReference type="InterPro" id="IPR052895">
    <property type="entry name" value="HetReg/Transcr_Mod"/>
</dbReference>
<dbReference type="InterPro" id="IPR010730">
    <property type="entry name" value="HET"/>
</dbReference>
<proteinExistence type="predicted"/>
<dbReference type="RefSeq" id="XP_031000062.1">
    <property type="nucleotide sequence ID" value="XM_031134527.1"/>
</dbReference>
<gene>
    <name evidence="3" type="ORF">E0L32_011762</name>
</gene>
<evidence type="ECO:0000313" key="3">
    <source>
        <dbReference type="EMBL" id="TPX18351.1"/>
    </source>
</evidence>
<feature type="compositionally biased region" description="Low complexity" evidence="1">
    <location>
        <begin position="199"/>
        <end position="232"/>
    </location>
</feature>
<feature type="compositionally biased region" description="Low complexity" evidence="1">
    <location>
        <begin position="145"/>
        <end position="169"/>
    </location>
</feature>
<dbReference type="STRING" id="1093900.A0A507BMC7"/>
<dbReference type="Pfam" id="PF06985">
    <property type="entry name" value="HET"/>
    <property type="match status" value="1"/>
</dbReference>
<protein>
    <recommendedName>
        <fullName evidence="2">Heterokaryon incompatibility domain-containing protein</fullName>
    </recommendedName>
</protein>
<keyword evidence="4" id="KW-1185">Reference proteome</keyword>
<evidence type="ECO:0000259" key="2">
    <source>
        <dbReference type="Pfam" id="PF06985"/>
    </source>
</evidence>
<evidence type="ECO:0000313" key="4">
    <source>
        <dbReference type="Proteomes" id="UP000319257"/>
    </source>
</evidence>
<dbReference type="Proteomes" id="UP000319257">
    <property type="component" value="Unassembled WGS sequence"/>
</dbReference>
<dbReference type="OrthoDB" id="3548654at2759"/>
<organism evidence="3 4">
    <name type="scientific">Thyridium curvatum</name>
    <dbReference type="NCBI Taxonomy" id="1093900"/>
    <lineage>
        <taxon>Eukaryota</taxon>
        <taxon>Fungi</taxon>
        <taxon>Dikarya</taxon>
        <taxon>Ascomycota</taxon>
        <taxon>Pezizomycotina</taxon>
        <taxon>Sordariomycetes</taxon>
        <taxon>Sordariomycetidae</taxon>
        <taxon>Thyridiales</taxon>
        <taxon>Thyridiaceae</taxon>
        <taxon>Thyridium</taxon>
    </lineage>
</organism>
<dbReference type="Pfam" id="PF26639">
    <property type="entry name" value="Het-6_barrel"/>
    <property type="match status" value="1"/>
</dbReference>
<feature type="region of interest" description="Disordered" evidence="1">
    <location>
        <begin position="1"/>
        <end position="242"/>
    </location>
</feature>
<comment type="caution">
    <text evidence="3">The sequence shown here is derived from an EMBL/GenBank/DDBJ whole genome shotgun (WGS) entry which is preliminary data.</text>
</comment>
<evidence type="ECO:0000256" key="1">
    <source>
        <dbReference type="SAM" id="MobiDB-lite"/>
    </source>
</evidence>
<dbReference type="AlphaFoldDB" id="A0A507BMC7"/>
<dbReference type="PANTHER" id="PTHR24148:SF73">
    <property type="entry name" value="HET DOMAIN PROTEIN (AFU_ORTHOLOGUE AFUA_8G01020)"/>
    <property type="match status" value="1"/>
</dbReference>
<feature type="domain" description="Heterokaryon incompatibility" evidence="2">
    <location>
        <begin position="290"/>
        <end position="431"/>
    </location>
</feature>
<accession>A0A507BMC7</accession>